<dbReference type="GO" id="GO:0005675">
    <property type="term" value="C:transcription factor TFIIH holo complex"/>
    <property type="evidence" value="ECO:0007669"/>
    <property type="project" value="TreeGrafter"/>
</dbReference>
<dbReference type="OrthoDB" id="5963at2759"/>
<dbReference type="Pfam" id="PF06391">
    <property type="entry name" value="MAT1"/>
    <property type="match status" value="1"/>
</dbReference>
<protein>
    <submittedName>
        <fullName evidence="2">CDK-activating kinase assembly factor MAT1</fullName>
    </submittedName>
</protein>
<dbReference type="PANTHER" id="PTHR12683:SF13">
    <property type="entry name" value="CDK-ACTIVATING KINASE ASSEMBLY FACTOR MAT1"/>
    <property type="match status" value="1"/>
</dbReference>
<evidence type="ECO:0000313" key="3">
    <source>
        <dbReference type="Proteomes" id="UP000054783"/>
    </source>
</evidence>
<dbReference type="SUPFAM" id="SSF57850">
    <property type="entry name" value="RING/U-box"/>
    <property type="match status" value="1"/>
</dbReference>
<keyword evidence="2" id="KW-0808">Transferase</keyword>
<evidence type="ECO:0000259" key="1">
    <source>
        <dbReference type="Pfam" id="PF06391"/>
    </source>
</evidence>
<dbReference type="GO" id="GO:0006357">
    <property type="term" value="P:regulation of transcription by RNA polymerase II"/>
    <property type="evidence" value="ECO:0007669"/>
    <property type="project" value="TreeGrafter"/>
</dbReference>
<name>A0A0V1ADW8_9BILA</name>
<accession>A0A0V1ADW8</accession>
<dbReference type="GO" id="GO:0006281">
    <property type="term" value="P:DNA repair"/>
    <property type="evidence" value="ECO:0007669"/>
    <property type="project" value="TreeGrafter"/>
</dbReference>
<organism evidence="2 3">
    <name type="scientific">Trichinella patagoniensis</name>
    <dbReference type="NCBI Taxonomy" id="990121"/>
    <lineage>
        <taxon>Eukaryota</taxon>
        <taxon>Metazoa</taxon>
        <taxon>Ecdysozoa</taxon>
        <taxon>Nematoda</taxon>
        <taxon>Enoplea</taxon>
        <taxon>Dorylaimia</taxon>
        <taxon>Trichinellida</taxon>
        <taxon>Trichinellidae</taxon>
        <taxon>Trichinella</taxon>
    </lineage>
</organism>
<comment type="caution">
    <text evidence="2">The sequence shown here is derived from an EMBL/GenBank/DDBJ whole genome shotgun (WGS) entry which is preliminary data.</text>
</comment>
<keyword evidence="2" id="KW-0418">Kinase</keyword>
<dbReference type="AlphaFoldDB" id="A0A0V1ADW8"/>
<proteinExistence type="predicted"/>
<reference evidence="2 3" key="1">
    <citation type="submission" date="2015-01" db="EMBL/GenBank/DDBJ databases">
        <title>Evolution of Trichinella species and genotypes.</title>
        <authorList>
            <person name="Korhonen P.K."/>
            <person name="Edoardo P."/>
            <person name="Giuseppe L.R."/>
            <person name="Gasser R.B."/>
        </authorList>
    </citation>
    <scope>NUCLEOTIDE SEQUENCE [LARGE SCALE GENOMIC DNA]</scope>
    <source>
        <strain evidence="2">ISS2496</strain>
    </source>
</reference>
<dbReference type="Proteomes" id="UP000054783">
    <property type="component" value="Unassembled WGS sequence"/>
</dbReference>
<dbReference type="PANTHER" id="PTHR12683">
    <property type="entry name" value="CDK-ACTIVATING KINASE ASSEMBLY FACTOR MAT1"/>
    <property type="match status" value="1"/>
</dbReference>
<dbReference type="GO" id="GO:0016301">
    <property type="term" value="F:kinase activity"/>
    <property type="evidence" value="ECO:0007669"/>
    <property type="project" value="UniProtKB-KW"/>
</dbReference>
<dbReference type="Gene3D" id="3.30.40.10">
    <property type="entry name" value="Zinc/RING finger domain, C3HC4 (zinc finger)"/>
    <property type="match status" value="1"/>
</dbReference>
<dbReference type="EMBL" id="JYDQ01000007">
    <property type="protein sequence ID" value="KRY22830.1"/>
    <property type="molecule type" value="Genomic_DNA"/>
</dbReference>
<dbReference type="InterPro" id="IPR013083">
    <property type="entry name" value="Znf_RING/FYVE/PHD"/>
</dbReference>
<gene>
    <name evidence="2" type="primary">Mnat1</name>
    <name evidence="2" type="ORF">T12_1157</name>
</gene>
<sequence>MISECGHMLCQVCEDVLFVRHSASCPECGQLLKRSSFWEMLYDDPLVEKEIFHRKKLEQFEESVFNMVYDRDLEQTKQMVADFARANEDLIAKNRNRLSRDQEWIEWGHR</sequence>
<feature type="domain" description="MAT1 centre" evidence="1">
    <location>
        <begin position="57"/>
        <end position="106"/>
    </location>
</feature>
<keyword evidence="3" id="KW-1185">Reference proteome</keyword>
<dbReference type="STRING" id="990121.A0A0V1ADW8"/>
<evidence type="ECO:0000313" key="2">
    <source>
        <dbReference type="EMBL" id="KRY22830.1"/>
    </source>
</evidence>
<dbReference type="InterPro" id="IPR015877">
    <property type="entry name" value="MAT1_centre"/>
</dbReference>